<feature type="signal peptide" evidence="2">
    <location>
        <begin position="1"/>
        <end position="25"/>
    </location>
</feature>
<evidence type="ECO:0000256" key="2">
    <source>
        <dbReference type="SAM" id="SignalP"/>
    </source>
</evidence>
<dbReference type="RefSeq" id="WP_038699583.1">
    <property type="nucleotide sequence ID" value="NZ_CP009286.1"/>
</dbReference>
<keyword evidence="2" id="KW-0732">Signal</keyword>
<keyword evidence="4" id="KW-1185">Reference proteome</keyword>
<protein>
    <submittedName>
        <fullName evidence="3">Uncharacterized protein</fullName>
    </submittedName>
</protein>
<gene>
    <name evidence="3" type="ORF">PSTEL_25995</name>
</gene>
<accession>A0A089NB17</accession>
<keyword evidence="1" id="KW-0175">Coiled coil</keyword>
<sequence>MLKKLLTSTAPLMLVLFLISGSVFASPVSSSTTEDQQKALQIIEQANTQIETKIENAVAAADILQQNYLQDIKAIEESQAANQLNDKLDDLNVKLDKEKNASQKAQIAAEAAEVQNKLDQENASIAADIKEIKAASDEVVAQMFNAQGSGSSQVQASVNELNQTASALDSLIAARTKQYTTELDKLITDLYNETLQIADDAIAQAAELGVIADHFWKLVKIADREVWIDPINVVW</sequence>
<name>A0A089NB17_9BACL</name>
<dbReference type="HOGENOM" id="CLU_1359292_0_0_9"/>
<dbReference type="OrthoDB" id="2861041at2"/>
<dbReference type="EMBL" id="CP009286">
    <property type="protein sequence ID" value="AIQ66054.1"/>
    <property type="molecule type" value="Genomic_DNA"/>
</dbReference>
<reference evidence="3 4" key="1">
    <citation type="submission" date="2014-08" db="EMBL/GenBank/DDBJ databases">
        <title>Comparative genomics of the Paenibacillus odorifer group.</title>
        <authorList>
            <person name="den Bakker H.C."/>
            <person name="Tsai Y.-C."/>
            <person name="Martin N."/>
            <person name="Korlach J."/>
            <person name="Wiedmann M."/>
        </authorList>
    </citation>
    <scope>NUCLEOTIDE SEQUENCE [LARGE SCALE GENOMIC DNA]</scope>
    <source>
        <strain evidence="3 4">DSM 14472</strain>
    </source>
</reference>
<evidence type="ECO:0000256" key="1">
    <source>
        <dbReference type="SAM" id="Coils"/>
    </source>
</evidence>
<dbReference type="KEGG" id="pste:PSTEL_25995"/>
<feature type="chain" id="PRO_5001847775" evidence="2">
    <location>
        <begin position="26"/>
        <end position="235"/>
    </location>
</feature>
<dbReference type="AlphaFoldDB" id="A0A089NB17"/>
<proteinExistence type="predicted"/>
<evidence type="ECO:0000313" key="4">
    <source>
        <dbReference type="Proteomes" id="UP000029507"/>
    </source>
</evidence>
<feature type="coiled-coil region" evidence="1">
    <location>
        <begin position="47"/>
        <end position="124"/>
    </location>
</feature>
<organism evidence="3 4">
    <name type="scientific">Paenibacillus stellifer</name>
    <dbReference type="NCBI Taxonomy" id="169760"/>
    <lineage>
        <taxon>Bacteria</taxon>
        <taxon>Bacillati</taxon>
        <taxon>Bacillota</taxon>
        <taxon>Bacilli</taxon>
        <taxon>Bacillales</taxon>
        <taxon>Paenibacillaceae</taxon>
        <taxon>Paenibacillus</taxon>
    </lineage>
</organism>
<dbReference type="Proteomes" id="UP000029507">
    <property type="component" value="Chromosome"/>
</dbReference>
<evidence type="ECO:0000313" key="3">
    <source>
        <dbReference type="EMBL" id="AIQ66054.1"/>
    </source>
</evidence>